<evidence type="ECO:0000313" key="9">
    <source>
        <dbReference type="Proteomes" id="UP000698800"/>
    </source>
</evidence>
<dbReference type="GO" id="GO:0032040">
    <property type="term" value="C:small-subunit processome"/>
    <property type="evidence" value="ECO:0007669"/>
    <property type="project" value="UniProtKB-UniRule"/>
</dbReference>
<evidence type="ECO:0000256" key="6">
    <source>
        <dbReference type="PIRNR" id="PIRNR015952"/>
    </source>
</evidence>
<keyword evidence="5 6" id="KW-0539">Nucleus</keyword>
<dbReference type="Proteomes" id="UP000698800">
    <property type="component" value="Unassembled WGS sequence"/>
</dbReference>
<feature type="compositionally biased region" description="Basic and acidic residues" evidence="7">
    <location>
        <begin position="179"/>
        <end position="188"/>
    </location>
</feature>
<dbReference type="GO" id="GO:0006364">
    <property type="term" value="P:rRNA processing"/>
    <property type="evidence" value="ECO:0007669"/>
    <property type="project" value="UniProtKB-UniRule"/>
</dbReference>
<keyword evidence="4 6" id="KW-0698">rRNA processing</keyword>
<keyword evidence="9" id="KW-1185">Reference proteome</keyword>
<evidence type="ECO:0000313" key="8">
    <source>
        <dbReference type="EMBL" id="KAH0536501.1"/>
    </source>
</evidence>
<comment type="caution">
    <text evidence="8">The sequence shown here is derived from an EMBL/GenBank/DDBJ whole genome shotgun (WGS) entry which is preliminary data.</text>
</comment>
<protein>
    <recommendedName>
        <fullName evidence="6">U3 small nucleolar RNA-associated protein 11</fullName>
        <shortName evidence="6">U3 snoRNA-associated protein 11</shortName>
    </recommendedName>
</protein>
<comment type="similarity">
    <text evidence="3 6">Belongs to the UTP11 family.</text>
</comment>
<evidence type="ECO:0000256" key="7">
    <source>
        <dbReference type="SAM" id="MobiDB-lite"/>
    </source>
</evidence>
<evidence type="ECO:0000256" key="4">
    <source>
        <dbReference type="ARBA" id="ARBA00022552"/>
    </source>
</evidence>
<reference evidence="8" key="1">
    <citation type="submission" date="2021-03" db="EMBL/GenBank/DDBJ databases">
        <title>Comparative genomics and phylogenomic investigation of the class Geoglossomycetes provide insights into ecological specialization and systematics.</title>
        <authorList>
            <person name="Melie T."/>
            <person name="Pirro S."/>
            <person name="Miller A.N."/>
            <person name="Quandt A."/>
        </authorList>
    </citation>
    <scope>NUCLEOTIDE SEQUENCE</scope>
    <source>
        <strain evidence="8">GBOQ0MN5Z8</strain>
    </source>
</reference>
<organism evidence="8 9">
    <name type="scientific">Glutinoglossum americanum</name>
    <dbReference type="NCBI Taxonomy" id="1670608"/>
    <lineage>
        <taxon>Eukaryota</taxon>
        <taxon>Fungi</taxon>
        <taxon>Dikarya</taxon>
        <taxon>Ascomycota</taxon>
        <taxon>Pezizomycotina</taxon>
        <taxon>Geoglossomycetes</taxon>
        <taxon>Geoglossales</taxon>
        <taxon>Geoglossaceae</taxon>
        <taxon>Glutinoglossum</taxon>
    </lineage>
</organism>
<dbReference type="OrthoDB" id="29058at2759"/>
<evidence type="ECO:0000256" key="5">
    <source>
        <dbReference type="ARBA" id="ARBA00023242"/>
    </source>
</evidence>
<evidence type="ECO:0000256" key="1">
    <source>
        <dbReference type="ARBA" id="ARBA00004099"/>
    </source>
</evidence>
<sequence>MSSMRNALQRRNHRERAQPLERQKWGILEKHKDYSLRARDYNAKQARLKILREKAAERNPDEFYFGMMRNKTNRGGQFVADRGNVALSQDAVRLLKTQDIGYLRTMAQIEKRKKRKLQVAFAMGEASGNSPGELLGKGDGIDGKRIVFVESEEEQRASDTREYFGVGAAVPGIQKLHAEAGPEDERTQVGKPTGSRQSRRATERELRAVMEERARRKETLCAQEARGKMLEAVKMREHELIAAERELELQRARMGKTANAGGTSKGGIKWKCRERKR</sequence>
<evidence type="ECO:0000256" key="3">
    <source>
        <dbReference type="ARBA" id="ARBA00008105"/>
    </source>
</evidence>
<comment type="function">
    <text evidence="1 6">Involved in nucleolar processing of pre-18S ribosomal RNA.</text>
</comment>
<evidence type="ECO:0000256" key="2">
    <source>
        <dbReference type="ARBA" id="ARBA00004604"/>
    </source>
</evidence>
<accession>A0A9P8KUS4</accession>
<dbReference type="Pfam" id="PF03998">
    <property type="entry name" value="Utp11"/>
    <property type="match status" value="1"/>
</dbReference>
<feature type="region of interest" description="Disordered" evidence="7">
    <location>
        <begin position="253"/>
        <end position="277"/>
    </location>
</feature>
<dbReference type="AlphaFoldDB" id="A0A9P8KUS4"/>
<dbReference type="PANTHER" id="PTHR12838:SF0">
    <property type="entry name" value="U3 SMALL NUCLEOLAR RNA-ASSOCIATED PROTEIN 11-RELATED"/>
    <property type="match status" value="1"/>
</dbReference>
<proteinExistence type="inferred from homology"/>
<dbReference type="EMBL" id="JAGHQL010000201">
    <property type="protein sequence ID" value="KAH0536501.1"/>
    <property type="molecule type" value="Genomic_DNA"/>
</dbReference>
<name>A0A9P8KUS4_9PEZI</name>
<comment type="subcellular location">
    <subcellularLocation>
        <location evidence="2 6">Nucleus</location>
        <location evidence="2 6">Nucleolus</location>
    </subcellularLocation>
</comment>
<feature type="region of interest" description="Disordered" evidence="7">
    <location>
        <begin position="179"/>
        <end position="204"/>
    </location>
</feature>
<comment type="subunit">
    <text evidence="6">Component of the ribosomal small subunit (SSU) processome.</text>
</comment>
<dbReference type="InterPro" id="IPR007144">
    <property type="entry name" value="SSU_processome_Utp11"/>
</dbReference>
<dbReference type="PANTHER" id="PTHR12838">
    <property type="entry name" value="U3 SMALL NUCLEOLAR RNA-ASSOCIATED PROTEIN 11"/>
    <property type="match status" value="1"/>
</dbReference>
<feature type="compositionally biased region" description="Basic residues" evidence="7">
    <location>
        <begin position="268"/>
        <end position="277"/>
    </location>
</feature>
<dbReference type="PIRSF" id="PIRSF015952">
    <property type="entry name" value="U3snoRNP11"/>
    <property type="match status" value="1"/>
</dbReference>
<gene>
    <name evidence="8" type="ORF">FGG08_006626</name>
</gene>